<dbReference type="AlphaFoldDB" id="A0A067RK61"/>
<sequence>DQRICIKFCFKLKKTAVGTHRVLVEAFGENAMSQSKTFLWYKRFKDGRTSVDDDERSGRPSTSTT</sequence>
<dbReference type="STRING" id="136037.A0A067RK61"/>
<dbReference type="Gene3D" id="1.10.10.1450">
    <property type="match status" value="1"/>
</dbReference>
<feature type="non-terminal residue" evidence="2">
    <location>
        <position position="65"/>
    </location>
</feature>
<dbReference type="OMA" id="VEQRICM"/>
<feature type="domain" description="Mos1 transposase HTH" evidence="1">
    <location>
        <begin position="3"/>
        <end position="47"/>
    </location>
</feature>
<dbReference type="EMBL" id="KK852423">
    <property type="protein sequence ID" value="KDR24241.1"/>
    <property type="molecule type" value="Genomic_DNA"/>
</dbReference>
<proteinExistence type="predicted"/>
<dbReference type="InterPro" id="IPR041426">
    <property type="entry name" value="Mos1_HTH"/>
</dbReference>
<dbReference type="InterPro" id="IPR052709">
    <property type="entry name" value="Transposase-MT_Hybrid"/>
</dbReference>
<feature type="non-terminal residue" evidence="2">
    <location>
        <position position="1"/>
    </location>
</feature>
<dbReference type="PANTHER" id="PTHR46060:SF1">
    <property type="entry name" value="MARINER MOS1 TRANSPOSASE-LIKE PROTEIN"/>
    <property type="match status" value="1"/>
</dbReference>
<organism evidence="2 3">
    <name type="scientific">Zootermopsis nevadensis</name>
    <name type="common">Dampwood termite</name>
    <dbReference type="NCBI Taxonomy" id="136037"/>
    <lineage>
        <taxon>Eukaryota</taxon>
        <taxon>Metazoa</taxon>
        <taxon>Ecdysozoa</taxon>
        <taxon>Arthropoda</taxon>
        <taxon>Hexapoda</taxon>
        <taxon>Insecta</taxon>
        <taxon>Pterygota</taxon>
        <taxon>Neoptera</taxon>
        <taxon>Polyneoptera</taxon>
        <taxon>Dictyoptera</taxon>
        <taxon>Blattodea</taxon>
        <taxon>Blattoidea</taxon>
        <taxon>Termitoidae</taxon>
        <taxon>Termopsidae</taxon>
        <taxon>Zootermopsis</taxon>
    </lineage>
</organism>
<name>A0A067RK61_ZOONE</name>
<dbReference type="Proteomes" id="UP000027135">
    <property type="component" value="Unassembled WGS sequence"/>
</dbReference>
<accession>A0A067RK61</accession>
<reference evidence="2 3" key="1">
    <citation type="journal article" date="2014" name="Nat. Commun.">
        <title>Molecular traces of alternative social organization in a termite genome.</title>
        <authorList>
            <person name="Terrapon N."/>
            <person name="Li C."/>
            <person name="Robertson H.M."/>
            <person name="Ji L."/>
            <person name="Meng X."/>
            <person name="Booth W."/>
            <person name="Chen Z."/>
            <person name="Childers C.P."/>
            <person name="Glastad K.M."/>
            <person name="Gokhale K."/>
            <person name="Gowin J."/>
            <person name="Gronenberg W."/>
            <person name="Hermansen R.A."/>
            <person name="Hu H."/>
            <person name="Hunt B.G."/>
            <person name="Huylmans A.K."/>
            <person name="Khalil S.M."/>
            <person name="Mitchell R.D."/>
            <person name="Munoz-Torres M.C."/>
            <person name="Mustard J.A."/>
            <person name="Pan H."/>
            <person name="Reese J.T."/>
            <person name="Scharf M.E."/>
            <person name="Sun F."/>
            <person name="Vogel H."/>
            <person name="Xiao J."/>
            <person name="Yang W."/>
            <person name="Yang Z."/>
            <person name="Yang Z."/>
            <person name="Zhou J."/>
            <person name="Zhu J."/>
            <person name="Brent C.S."/>
            <person name="Elsik C.G."/>
            <person name="Goodisman M.A."/>
            <person name="Liberles D.A."/>
            <person name="Roe R.M."/>
            <person name="Vargo E.L."/>
            <person name="Vilcinskas A."/>
            <person name="Wang J."/>
            <person name="Bornberg-Bauer E."/>
            <person name="Korb J."/>
            <person name="Zhang G."/>
            <person name="Liebig J."/>
        </authorList>
    </citation>
    <scope>NUCLEOTIDE SEQUENCE [LARGE SCALE GENOMIC DNA]</scope>
    <source>
        <tissue evidence="2">Whole organism</tissue>
    </source>
</reference>
<protein>
    <recommendedName>
        <fullName evidence="1">Mos1 transposase HTH domain-containing protein</fullName>
    </recommendedName>
</protein>
<gene>
    <name evidence="2" type="ORF">L798_06707</name>
</gene>
<dbReference type="Pfam" id="PF17906">
    <property type="entry name" value="HTH_48"/>
    <property type="match status" value="1"/>
</dbReference>
<evidence type="ECO:0000313" key="2">
    <source>
        <dbReference type="EMBL" id="KDR24241.1"/>
    </source>
</evidence>
<evidence type="ECO:0000313" key="3">
    <source>
        <dbReference type="Proteomes" id="UP000027135"/>
    </source>
</evidence>
<keyword evidence="3" id="KW-1185">Reference proteome</keyword>
<evidence type="ECO:0000259" key="1">
    <source>
        <dbReference type="Pfam" id="PF17906"/>
    </source>
</evidence>
<dbReference type="InParanoid" id="A0A067RK61"/>
<dbReference type="PANTHER" id="PTHR46060">
    <property type="entry name" value="MARINER MOS1 TRANSPOSASE-LIKE PROTEIN"/>
    <property type="match status" value="1"/>
</dbReference>